<sequence length="155" mass="17829">MGDQSVLGEATSAKSDVFPEELKGNDENLPPNDDMVFEEVEKSRKNYGYEFLIAESRFDFWIKALMLRKERKVKISQKYTLVSKNTEFPKLKSLVDRLQVNNELDADTIRDDYADIFQGSEDAESLNLSSLDLLEFLWDVSLLSTNENTTKSFQP</sequence>
<organism evidence="1 2">
    <name type="scientific">Paramuricea clavata</name>
    <name type="common">Red gorgonian</name>
    <name type="synonym">Violescent sea-whip</name>
    <dbReference type="NCBI Taxonomy" id="317549"/>
    <lineage>
        <taxon>Eukaryota</taxon>
        <taxon>Metazoa</taxon>
        <taxon>Cnidaria</taxon>
        <taxon>Anthozoa</taxon>
        <taxon>Octocorallia</taxon>
        <taxon>Malacalcyonacea</taxon>
        <taxon>Plexauridae</taxon>
        <taxon>Paramuricea</taxon>
    </lineage>
</organism>
<comment type="caution">
    <text evidence="1">The sequence shown here is derived from an EMBL/GenBank/DDBJ whole genome shotgun (WGS) entry which is preliminary data.</text>
</comment>
<accession>A0A6S7IGC6</accession>
<gene>
    <name evidence="1" type="ORF">PACLA_8A025325</name>
</gene>
<evidence type="ECO:0000313" key="2">
    <source>
        <dbReference type="Proteomes" id="UP001152795"/>
    </source>
</evidence>
<keyword evidence="2" id="KW-1185">Reference proteome</keyword>
<dbReference type="EMBL" id="CACRXK020009242">
    <property type="protein sequence ID" value="CAB4016746.1"/>
    <property type="molecule type" value="Genomic_DNA"/>
</dbReference>
<evidence type="ECO:0000313" key="1">
    <source>
        <dbReference type="EMBL" id="CAB4016746.1"/>
    </source>
</evidence>
<name>A0A6S7IGC6_PARCT</name>
<proteinExistence type="predicted"/>
<protein>
    <submittedName>
        <fullName evidence="1">Uncharacterized protein</fullName>
    </submittedName>
</protein>
<reference evidence="1" key="1">
    <citation type="submission" date="2020-04" db="EMBL/GenBank/DDBJ databases">
        <authorList>
            <person name="Alioto T."/>
            <person name="Alioto T."/>
            <person name="Gomez Garrido J."/>
        </authorList>
    </citation>
    <scope>NUCLEOTIDE SEQUENCE</scope>
    <source>
        <strain evidence="1">A484AB</strain>
    </source>
</reference>
<dbReference type="Proteomes" id="UP001152795">
    <property type="component" value="Unassembled WGS sequence"/>
</dbReference>
<dbReference type="AlphaFoldDB" id="A0A6S7IGC6"/>